<comment type="caution">
    <text evidence="4">The sequence shown here is derived from an EMBL/GenBank/DDBJ whole genome shotgun (WGS) entry which is preliminary data.</text>
</comment>
<dbReference type="PROSITE" id="PS50157">
    <property type="entry name" value="ZINC_FINGER_C2H2_2"/>
    <property type="match status" value="1"/>
</dbReference>
<evidence type="ECO:0000256" key="2">
    <source>
        <dbReference type="SAM" id="MobiDB-lite"/>
    </source>
</evidence>
<feature type="domain" description="C2H2-type" evidence="3">
    <location>
        <begin position="151"/>
        <end position="177"/>
    </location>
</feature>
<feature type="compositionally biased region" description="Polar residues" evidence="2">
    <location>
        <begin position="56"/>
        <end position="72"/>
    </location>
</feature>
<keyword evidence="1" id="KW-0862">Zinc</keyword>
<proteinExistence type="predicted"/>
<keyword evidence="1" id="KW-0479">Metal-binding</keyword>
<accession>A0A815YU99</accession>
<dbReference type="PROSITE" id="PS00028">
    <property type="entry name" value="ZINC_FINGER_C2H2_1"/>
    <property type="match status" value="1"/>
</dbReference>
<gene>
    <name evidence="4" type="ORF">XAT740_LOCUS44851</name>
</gene>
<dbReference type="EMBL" id="CAJNOR010005750">
    <property type="protein sequence ID" value="CAF1574983.1"/>
    <property type="molecule type" value="Genomic_DNA"/>
</dbReference>
<protein>
    <recommendedName>
        <fullName evidence="3">C2H2-type domain-containing protein</fullName>
    </recommendedName>
</protein>
<evidence type="ECO:0000313" key="4">
    <source>
        <dbReference type="EMBL" id="CAF1574983.1"/>
    </source>
</evidence>
<keyword evidence="5" id="KW-1185">Reference proteome</keyword>
<reference evidence="4" key="1">
    <citation type="submission" date="2021-02" db="EMBL/GenBank/DDBJ databases">
        <authorList>
            <person name="Nowell W R."/>
        </authorList>
    </citation>
    <scope>NUCLEOTIDE SEQUENCE</scope>
</reference>
<dbReference type="InterPro" id="IPR013087">
    <property type="entry name" value="Znf_C2H2_type"/>
</dbReference>
<evidence type="ECO:0000256" key="1">
    <source>
        <dbReference type="PROSITE-ProRule" id="PRU00042"/>
    </source>
</evidence>
<dbReference type="GO" id="GO:0008270">
    <property type="term" value="F:zinc ion binding"/>
    <property type="evidence" value="ECO:0007669"/>
    <property type="project" value="UniProtKB-KW"/>
</dbReference>
<name>A0A815YU99_ADIRI</name>
<evidence type="ECO:0000259" key="3">
    <source>
        <dbReference type="PROSITE" id="PS50157"/>
    </source>
</evidence>
<feature type="compositionally biased region" description="Low complexity" evidence="2">
    <location>
        <begin position="24"/>
        <end position="55"/>
    </location>
</feature>
<dbReference type="AlphaFoldDB" id="A0A815YU99"/>
<feature type="region of interest" description="Disordered" evidence="2">
    <location>
        <begin position="24"/>
        <end position="95"/>
    </location>
</feature>
<keyword evidence="1" id="KW-0863">Zinc-finger</keyword>
<organism evidence="4 5">
    <name type="scientific">Adineta ricciae</name>
    <name type="common">Rotifer</name>
    <dbReference type="NCBI Taxonomy" id="249248"/>
    <lineage>
        <taxon>Eukaryota</taxon>
        <taxon>Metazoa</taxon>
        <taxon>Spiralia</taxon>
        <taxon>Gnathifera</taxon>
        <taxon>Rotifera</taxon>
        <taxon>Eurotatoria</taxon>
        <taxon>Bdelloidea</taxon>
        <taxon>Adinetida</taxon>
        <taxon>Adinetidae</taxon>
        <taxon>Adineta</taxon>
    </lineage>
</organism>
<dbReference type="Proteomes" id="UP000663828">
    <property type="component" value="Unassembled WGS sequence"/>
</dbReference>
<sequence>MWQENQVTSSVSTPPDFQLNTFSLHQHQQQQQQQQQAQLHHHQGQQQAQQQQQQQYYSSPQINDEHFNSYNLSSQTSQQSKSTDEQHSHKPTCTRCGTSRLIDITHHEFPKQKGLLYECMSCGNNSLRSNVSDDERQRRLEKVAADHLNITECQFCSQRFHSYQDYLKHLQSDHASQ</sequence>
<evidence type="ECO:0000313" key="5">
    <source>
        <dbReference type="Proteomes" id="UP000663828"/>
    </source>
</evidence>